<keyword evidence="1" id="KW-0812">Transmembrane</keyword>
<feature type="transmembrane region" description="Helical" evidence="1">
    <location>
        <begin position="107"/>
        <end position="128"/>
    </location>
</feature>
<evidence type="ECO:0000313" key="3">
    <source>
        <dbReference type="Proteomes" id="UP000054097"/>
    </source>
</evidence>
<dbReference type="HOGENOM" id="CLU_1732588_0_0_1"/>
<organism evidence="2 3">
    <name type="scientific">Serendipita vermifera MAFF 305830</name>
    <dbReference type="NCBI Taxonomy" id="933852"/>
    <lineage>
        <taxon>Eukaryota</taxon>
        <taxon>Fungi</taxon>
        <taxon>Dikarya</taxon>
        <taxon>Basidiomycota</taxon>
        <taxon>Agaricomycotina</taxon>
        <taxon>Agaricomycetes</taxon>
        <taxon>Sebacinales</taxon>
        <taxon>Serendipitaceae</taxon>
        <taxon>Serendipita</taxon>
    </lineage>
</organism>
<reference evidence="2 3" key="1">
    <citation type="submission" date="2014-04" db="EMBL/GenBank/DDBJ databases">
        <authorList>
            <consortium name="DOE Joint Genome Institute"/>
            <person name="Kuo A."/>
            <person name="Zuccaro A."/>
            <person name="Kohler A."/>
            <person name="Nagy L.G."/>
            <person name="Floudas D."/>
            <person name="Copeland A."/>
            <person name="Barry K.W."/>
            <person name="Cichocki N."/>
            <person name="Veneault-Fourrey C."/>
            <person name="LaButti K."/>
            <person name="Lindquist E.A."/>
            <person name="Lipzen A."/>
            <person name="Lundell T."/>
            <person name="Morin E."/>
            <person name="Murat C."/>
            <person name="Sun H."/>
            <person name="Tunlid A."/>
            <person name="Henrissat B."/>
            <person name="Grigoriev I.V."/>
            <person name="Hibbett D.S."/>
            <person name="Martin F."/>
            <person name="Nordberg H.P."/>
            <person name="Cantor M.N."/>
            <person name="Hua S.X."/>
        </authorList>
    </citation>
    <scope>NUCLEOTIDE SEQUENCE [LARGE SCALE GENOMIC DNA]</scope>
    <source>
        <strain evidence="2 3">MAFF 305830</strain>
    </source>
</reference>
<protein>
    <submittedName>
        <fullName evidence="2">Uncharacterized protein</fullName>
    </submittedName>
</protein>
<keyword evidence="3" id="KW-1185">Reference proteome</keyword>
<accession>A0A0C3BCM3</accession>
<evidence type="ECO:0000256" key="1">
    <source>
        <dbReference type="SAM" id="Phobius"/>
    </source>
</evidence>
<keyword evidence="1" id="KW-1133">Transmembrane helix</keyword>
<dbReference type="AlphaFoldDB" id="A0A0C3BCM3"/>
<dbReference type="EMBL" id="KN824287">
    <property type="protein sequence ID" value="KIM29884.1"/>
    <property type="molecule type" value="Genomic_DNA"/>
</dbReference>
<dbReference type="Proteomes" id="UP000054097">
    <property type="component" value="Unassembled WGS sequence"/>
</dbReference>
<sequence>MSIHSDSCILDTSQALQDCVVCFERESPSTFSPDLLTALQLVADQFFTGCLLIGSPVPPILITTPTGDTSSATTPTGSAADGTTSGVIIPIVAVIDSYTTPSAASRIAGTVGGIVGFIFLTAILFWFVHRHLKQQPKVNKVTPPSGQGTGP</sequence>
<gene>
    <name evidence="2" type="ORF">M408DRAFT_304828</name>
</gene>
<reference evidence="3" key="2">
    <citation type="submission" date="2015-01" db="EMBL/GenBank/DDBJ databases">
        <title>Evolutionary Origins and Diversification of the Mycorrhizal Mutualists.</title>
        <authorList>
            <consortium name="DOE Joint Genome Institute"/>
            <consortium name="Mycorrhizal Genomics Consortium"/>
            <person name="Kohler A."/>
            <person name="Kuo A."/>
            <person name="Nagy L.G."/>
            <person name="Floudas D."/>
            <person name="Copeland A."/>
            <person name="Barry K.W."/>
            <person name="Cichocki N."/>
            <person name="Veneault-Fourrey C."/>
            <person name="LaButti K."/>
            <person name="Lindquist E.A."/>
            <person name="Lipzen A."/>
            <person name="Lundell T."/>
            <person name="Morin E."/>
            <person name="Murat C."/>
            <person name="Riley R."/>
            <person name="Ohm R."/>
            <person name="Sun H."/>
            <person name="Tunlid A."/>
            <person name="Henrissat B."/>
            <person name="Grigoriev I.V."/>
            <person name="Hibbett D.S."/>
            <person name="Martin F."/>
        </authorList>
    </citation>
    <scope>NUCLEOTIDE SEQUENCE [LARGE SCALE GENOMIC DNA]</scope>
    <source>
        <strain evidence="3">MAFF 305830</strain>
    </source>
</reference>
<name>A0A0C3BCM3_SERVB</name>
<evidence type="ECO:0000313" key="2">
    <source>
        <dbReference type="EMBL" id="KIM29884.1"/>
    </source>
</evidence>
<proteinExistence type="predicted"/>
<keyword evidence="1" id="KW-0472">Membrane</keyword>